<comment type="caution">
    <text evidence="2">The sequence shown here is derived from an EMBL/GenBank/DDBJ whole genome shotgun (WGS) entry which is preliminary data.</text>
</comment>
<keyword evidence="1" id="KW-0732">Signal</keyword>
<proteinExistence type="predicted"/>
<name>A0AAN6S1E3_9PEZI</name>
<dbReference type="EMBL" id="MU853884">
    <property type="protein sequence ID" value="KAK3936438.1"/>
    <property type="molecule type" value="Genomic_DNA"/>
</dbReference>
<evidence type="ECO:0000313" key="2">
    <source>
        <dbReference type="EMBL" id="KAK3936438.1"/>
    </source>
</evidence>
<accession>A0AAN6S1E3</accession>
<protein>
    <submittedName>
        <fullName evidence="2">Uncharacterized protein</fullName>
    </submittedName>
</protein>
<feature type="chain" id="PRO_5043008047" evidence="1">
    <location>
        <begin position="23"/>
        <end position="250"/>
    </location>
</feature>
<keyword evidence="3" id="KW-1185">Reference proteome</keyword>
<reference evidence="3" key="1">
    <citation type="journal article" date="2023" name="Mol. Phylogenet. Evol.">
        <title>Genome-scale phylogeny and comparative genomics of the fungal order Sordariales.</title>
        <authorList>
            <person name="Hensen N."/>
            <person name="Bonometti L."/>
            <person name="Westerberg I."/>
            <person name="Brannstrom I.O."/>
            <person name="Guillou S."/>
            <person name="Cros-Aarteil S."/>
            <person name="Calhoun S."/>
            <person name="Haridas S."/>
            <person name="Kuo A."/>
            <person name="Mondo S."/>
            <person name="Pangilinan J."/>
            <person name="Riley R."/>
            <person name="LaButti K."/>
            <person name="Andreopoulos B."/>
            <person name="Lipzen A."/>
            <person name="Chen C."/>
            <person name="Yan M."/>
            <person name="Daum C."/>
            <person name="Ng V."/>
            <person name="Clum A."/>
            <person name="Steindorff A."/>
            <person name="Ohm R.A."/>
            <person name="Martin F."/>
            <person name="Silar P."/>
            <person name="Natvig D.O."/>
            <person name="Lalanne C."/>
            <person name="Gautier V."/>
            <person name="Ament-Velasquez S.L."/>
            <person name="Kruys A."/>
            <person name="Hutchinson M.I."/>
            <person name="Powell A.J."/>
            <person name="Barry K."/>
            <person name="Miller A.N."/>
            <person name="Grigoriev I.V."/>
            <person name="Debuchy R."/>
            <person name="Gladieux P."/>
            <person name="Hiltunen Thoren M."/>
            <person name="Johannesson H."/>
        </authorList>
    </citation>
    <scope>NUCLEOTIDE SEQUENCE [LARGE SCALE GENOMIC DNA]</scope>
    <source>
        <strain evidence="3">CBS 340.73</strain>
    </source>
</reference>
<dbReference type="Proteomes" id="UP001303473">
    <property type="component" value="Unassembled WGS sequence"/>
</dbReference>
<evidence type="ECO:0000256" key="1">
    <source>
        <dbReference type="SAM" id="SignalP"/>
    </source>
</evidence>
<sequence>MRSALYKASALLALSAVTLIKAAPFSQVIIHPNDPSLSAFGCGNPVWGLAQDDCQWMSQIGMAGMGINAGGNNGHVWVGGDGPNTITFWNRSPVRIIALLWNGDQSWVNVAAPQISWSLAPGQAVTISAANGVAGGFSALYNHQTTLRDGQVYNTWGEFSTGNSATVDISRLPNMSGSAMDARVGTGCVTNMNTCVFVCSNGQNRCGGPGEYALINCSGPNTAYGLDPNGQPGGGCQGWSNGGHIDVDFY</sequence>
<evidence type="ECO:0000313" key="3">
    <source>
        <dbReference type="Proteomes" id="UP001303473"/>
    </source>
</evidence>
<organism evidence="2 3">
    <name type="scientific">Diplogelasinospora grovesii</name>
    <dbReference type="NCBI Taxonomy" id="303347"/>
    <lineage>
        <taxon>Eukaryota</taxon>
        <taxon>Fungi</taxon>
        <taxon>Dikarya</taxon>
        <taxon>Ascomycota</taxon>
        <taxon>Pezizomycotina</taxon>
        <taxon>Sordariomycetes</taxon>
        <taxon>Sordariomycetidae</taxon>
        <taxon>Sordariales</taxon>
        <taxon>Diplogelasinosporaceae</taxon>
        <taxon>Diplogelasinospora</taxon>
    </lineage>
</organism>
<dbReference type="AlphaFoldDB" id="A0AAN6S1E3"/>
<feature type="signal peptide" evidence="1">
    <location>
        <begin position="1"/>
        <end position="22"/>
    </location>
</feature>
<gene>
    <name evidence="2" type="ORF">QBC46DRAFT_366924</name>
</gene>